<evidence type="ECO:0000259" key="10">
    <source>
        <dbReference type="SMART" id="SM00977"/>
    </source>
</evidence>
<sequence length="495" mass="56291">MQKKIQIFIRQYHMIEENDHVAVGVSGGADSVCLLHLLCELRKCMHFRLTAVHVEHGIRGAESLADAAFVRQLCADWNVPLHTFSVDALHQAKTQHQSLEEAARELRYRCFYEACRKCGANRLAVAHHGDDCAETVLFHLSRGTGLRGLCGIVPVRELPEQKLTLIRPLLCVTKAEIEAYLEQIGQEYRTDSTNADVTMSRNRIRSQVLPQLCEVNTAAVPHIVRTAGYLEEICEYLDEAAWDAGSAYITYEREKNKIVKIRLQRQGILAMPTVLQKNLIHRLLGELAGSKKDLTAAHMESVQALFTAQVGKSVCLPYGIRAYADYEQIVLQKEFGQKKQTDQTDRNNRKKQSAKNKAEKKTREHELVIPGECILESGEHITTKILEFDGNFQQIPEKTCTKWFDYDKIKDTVQIRTRRPGDYLQVQAAGGHKKLKDYLINSKIPKEERDQLLLLAEGSHILWVIGQRISEAYKVTQKTKHIFEVCIHGGKEKNE</sequence>
<dbReference type="InterPro" id="IPR015262">
    <property type="entry name" value="tRNA_Ile_lys_synt_subst-bd"/>
</dbReference>
<dbReference type="PANTHER" id="PTHR43033">
    <property type="entry name" value="TRNA(ILE)-LYSIDINE SYNTHASE-RELATED"/>
    <property type="match status" value="1"/>
</dbReference>
<dbReference type="PANTHER" id="PTHR43033:SF1">
    <property type="entry name" value="TRNA(ILE)-LYSIDINE SYNTHASE-RELATED"/>
    <property type="match status" value="1"/>
</dbReference>
<keyword evidence="5 8" id="KW-0547">Nucleotide-binding</keyword>
<dbReference type="Gene3D" id="3.40.50.620">
    <property type="entry name" value="HUPs"/>
    <property type="match status" value="1"/>
</dbReference>
<feature type="domain" description="Lysidine-tRNA(Ile) synthetase C-terminal" evidence="10">
    <location>
        <begin position="413"/>
        <end position="485"/>
    </location>
</feature>
<evidence type="ECO:0000313" key="11">
    <source>
        <dbReference type="EMBL" id="PWE86099.1"/>
    </source>
</evidence>
<dbReference type="HAMAP" id="MF_01161">
    <property type="entry name" value="tRNA_Ile_lys_synt"/>
    <property type="match status" value="1"/>
</dbReference>
<evidence type="ECO:0000256" key="7">
    <source>
        <dbReference type="ARBA" id="ARBA00048539"/>
    </source>
</evidence>
<dbReference type="Pfam" id="PF09179">
    <property type="entry name" value="TilS"/>
    <property type="match status" value="1"/>
</dbReference>
<dbReference type="CDD" id="cd01992">
    <property type="entry name" value="TilS_N"/>
    <property type="match status" value="1"/>
</dbReference>
<dbReference type="GO" id="GO:0032267">
    <property type="term" value="F:tRNA(Ile)-lysidine synthase activity"/>
    <property type="evidence" value="ECO:0007669"/>
    <property type="project" value="UniProtKB-EC"/>
</dbReference>
<proteinExistence type="inferred from homology"/>
<keyword evidence="6 8" id="KW-0067">ATP-binding</keyword>
<dbReference type="Pfam" id="PF11734">
    <property type="entry name" value="TilS_C"/>
    <property type="match status" value="1"/>
</dbReference>
<dbReference type="Pfam" id="PF01171">
    <property type="entry name" value="ATP_bind_3"/>
    <property type="match status" value="1"/>
</dbReference>
<dbReference type="Proteomes" id="UP000245288">
    <property type="component" value="Unassembled WGS sequence"/>
</dbReference>
<organism evidence="11 12">
    <name type="scientific">Eubacterium ramulus</name>
    <dbReference type="NCBI Taxonomy" id="39490"/>
    <lineage>
        <taxon>Bacteria</taxon>
        <taxon>Bacillati</taxon>
        <taxon>Bacillota</taxon>
        <taxon>Clostridia</taxon>
        <taxon>Eubacteriales</taxon>
        <taxon>Eubacteriaceae</taxon>
        <taxon>Eubacterium</taxon>
    </lineage>
</organism>
<name>A0A2V1JPK5_EUBRA</name>
<dbReference type="EMBL" id="JRFU01000129">
    <property type="protein sequence ID" value="PWE86099.1"/>
    <property type="molecule type" value="Genomic_DNA"/>
</dbReference>
<evidence type="ECO:0000256" key="4">
    <source>
        <dbReference type="ARBA" id="ARBA00022694"/>
    </source>
</evidence>
<evidence type="ECO:0000256" key="9">
    <source>
        <dbReference type="SAM" id="MobiDB-lite"/>
    </source>
</evidence>
<evidence type="ECO:0000256" key="1">
    <source>
        <dbReference type="ARBA" id="ARBA00004496"/>
    </source>
</evidence>
<dbReference type="InterPro" id="IPR014729">
    <property type="entry name" value="Rossmann-like_a/b/a_fold"/>
</dbReference>
<comment type="function">
    <text evidence="8">Ligates lysine onto the cytidine present at position 34 of the AUA codon-specific tRNA(Ile) that contains the anticodon CAU, in an ATP-dependent manner. Cytidine is converted to lysidine, thus changing the amino acid specificity of the tRNA from methionine to isoleucine.</text>
</comment>
<dbReference type="EC" id="6.3.4.19" evidence="8"/>
<comment type="similarity">
    <text evidence="8">Belongs to the tRNA(Ile)-lysidine synthase family.</text>
</comment>
<dbReference type="NCBIfam" id="TIGR02433">
    <property type="entry name" value="lysidine_TilS_C"/>
    <property type="match status" value="1"/>
</dbReference>
<feature type="binding site" evidence="8">
    <location>
        <begin position="26"/>
        <end position="31"/>
    </location>
    <ligand>
        <name>ATP</name>
        <dbReference type="ChEBI" id="CHEBI:30616"/>
    </ligand>
</feature>
<gene>
    <name evidence="8" type="primary">tilS</name>
    <name evidence="11" type="ORF">LG34_11890</name>
</gene>
<dbReference type="SMART" id="SM00977">
    <property type="entry name" value="TilS_C"/>
    <property type="match status" value="1"/>
</dbReference>
<dbReference type="AlphaFoldDB" id="A0A2V1JPK5"/>
<evidence type="ECO:0000256" key="8">
    <source>
        <dbReference type="HAMAP-Rule" id="MF_01161"/>
    </source>
</evidence>
<dbReference type="SUPFAM" id="SSF52402">
    <property type="entry name" value="Adenine nucleotide alpha hydrolases-like"/>
    <property type="match status" value="1"/>
</dbReference>
<keyword evidence="2 8" id="KW-0963">Cytoplasm</keyword>
<accession>A0A2V1JPK5</accession>
<evidence type="ECO:0000313" key="12">
    <source>
        <dbReference type="Proteomes" id="UP000245288"/>
    </source>
</evidence>
<dbReference type="GO" id="GO:0006400">
    <property type="term" value="P:tRNA modification"/>
    <property type="evidence" value="ECO:0007669"/>
    <property type="project" value="UniProtKB-UniRule"/>
</dbReference>
<evidence type="ECO:0000256" key="5">
    <source>
        <dbReference type="ARBA" id="ARBA00022741"/>
    </source>
</evidence>
<evidence type="ECO:0000256" key="3">
    <source>
        <dbReference type="ARBA" id="ARBA00022598"/>
    </source>
</evidence>
<dbReference type="GO" id="GO:0005737">
    <property type="term" value="C:cytoplasm"/>
    <property type="evidence" value="ECO:0007669"/>
    <property type="project" value="UniProtKB-SubCell"/>
</dbReference>
<comment type="catalytic activity">
    <reaction evidence="7 8">
        <text>cytidine(34) in tRNA(Ile2) + L-lysine + ATP = lysidine(34) in tRNA(Ile2) + AMP + diphosphate + H(+)</text>
        <dbReference type="Rhea" id="RHEA:43744"/>
        <dbReference type="Rhea" id="RHEA-COMP:10625"/>
        <dbReference type="Rhea" id="RHEA-COMP:10670"/>
        <dbReference type="ChEBI" id="CHEBI:15378"/>
        <dbReference type="ChEBI" id="CHEBI:30616"/>
        <dbReference type="ChEBI" id="CHEBI:32551"/>
        <dbReference type="ChEBI" id="CHEBI:33019"/>
        <dbReference type="ChEBI" id="CHEBI:82748"/>
        <dbReference type="ChEBI" id="CHEBI:83665"/>
        <dbReference type="ChEBI" id="CHEBI:456215"/>
        <dbReference type="EC" id="6.3.4.19"/>
    </reaction>
</comment>
<reference evidence="11 12" key="1">
    <citation type="submission" date="2014-09" db="EMBL/GenBank/DDBJ databases">
        <title>Butyrate-producing bacteria isolated from human gut.</title>
        <authorList>
            <person name="Zhang Q."/>
            <person name="Zhao L."/>
        </authorList>
    </citation>
    <scope>NUCLEOTIDE SEQUENCE [LARGE SCALE GENOMIC DNA]</scope>
    <source>
        <strain evidence="11 12">21</strain>
    </source>
</reference>
<dbReference type="SUPFAM" id="SSF82829">
    <property type="entry name" value="MesJ substrate recognition domain-like"/>
    <property type="match status" value="1"/>
</dbReference>
<keyword evidence="12" id="KW-1185">Reference proteome</keyword>
<dbReference type="InterPro" id="IPR012796">
    <property type="entry name" value="Lysidine-tRNA-synth_C"/>
</dbReference>
<keyword evidence="3 8" id="KW-0436">Ligase</keyword>
<comment type="domain">
    <text evidence="8">The N-terminal region contains the highly conserved SGGXDS motif, predicted to be a P-loop motif involved in ATP binding.</text>
</comment>
<dbReference type="InterPro" id="IPR012795">
    <property type="entry name" value="tRNA_Ile_lys_synt_N"/>
</dbReference>
<feature type="region of interest" description="Disordered" evidence="9">
    <location>
        <begin position="337"/>
        <end position="363"/>
    </location>
</feature>
<comment type="subcellular location">
    <subcellularLocation>
        <location evidence="1 8">Cytoplasm</location>
    </subcellularLocation>
</comment>
<dbReference type="Gene3D" id="3.30.465.60">
    <property type="match status" value="1"/>
</dbReference>
<comment type="caution">
    <text evidence="11">The sequence shown here is derived from an EMBL/GenBank/DDBJ whole genome shotgun (WGS) entry which is preliminary data.</text>
</comment>
<dbReference type="SUPFAM" id="SSF56037">
    <property type="entry name" value="PheT/TilS domain"/>
    <property type="match status" value="1"/>
</dbReference>
<dbReference type="GO" id="GO:0005524">
    <property type="term" value="F:ATP binding"/>
    <property type="evidence" value="ECO:0007669"/>
    <property type="project" value="UniProtKB-UniRule"/>
</dbReference>
<evidence type="ECO:0000256" key="2">
    <source>
        <dbReference type="ARBA" id="ARBA00022490"/>
    </source>
</evidence>
<evidence type="ECO:0000256" key="6">
    <source>
        <dbReference type="ARBA" id="ARBA00022840"/>
    </source>
</evidence>
<dbReference type="NCBIfam" id="TIGR02432">
    <property type="entry name" value="lysidine_TilS_N"/>
    <property type="match status" value="1"/>
</dbReference>
<keyword evidence="4 8" id="KW-0819">tRNA processing</keyword>
<protein>
    <recommendedName>
        <fullName evidence="8">tRNA(Ile)-lysidine synthase</fullName>
        <ecNumber evidence="8">6.3.4.19</ecNumber>
    </recommendedName>
    <alternativeName>
        <fullName evidence="8">tRNA(Ile)-2-lysyl-cytidine synthase</fullName>
    </alternativeName>
    <alternativeName>
        <fullName evidence="8">tRNA(Ile)-lysidine synthetase</fullName>
    </alternativeName>
</protein>
<dbReference type="InterPro" id="IPR011063">
    <property type="entry name" value="TilS/TtcA_N"/>
</dbReference>
<feature type="compositionally biased region" description="Basic and acidic residues" evidence="9">
    <location>
        <begin position="337"/>
        <end position="347"/>
    </location>
</feature>
<dbReference type="InterPro" id="IPR012094">
    <property type="entry name" value="tRNA_Ile_lys_synt"/>
</dbReference>